<evidence type="ECO:0000313" key="2">
    <source>
        <dbReference type="Proteomes" id="UP000196027"/>
    </source>
</evidence>
<reference evidence="1 2" key="1">
    <citation type="submission" date="2017-05" db="EMBL/GenBank/DDBJ databases">
        <title>Genomic insights into alkan degradation activity of Oleiphilus messinensis.</title>
        <authorList>
            <person name="Kozyavkin S.A."/>
            <person name="Slesarev A.I."/>
            <person name="Golyshin P.N."/>
            <person name="Korzhenkov A."/>
            <person name="Golyshina O.N."/>
            <person name="Toshchakov S.V."/>
        </authorList>
    </citation>
    <scope>NUCLEOTIDE SEQUENCE [LARGE SCALE GENOMIC DNA]</scope>
    <source>
        <strain evidence="1 2">ME102</strain>
    </source>
</reference>
<dbReference type="RefSeq" id="WP_087460523.1">
    <property type="nucleotide sequence ID" value="NZ_CP021425.1"/>
</dbReference>
<evidence type="ECO:0000313" key="1">
    <source>
        <dbReference type="EMBL" id="ARU55410.1"/>
    </source>
</evidence>
<name>A0A1Y0I590_9GAMM</name>
<gene>
    <name evidence="1" type="ORF">OLMES_1332</name>
</gene>
<proteinExistence type="predicted"/>
<dbReference type="EMBL" id="CP021425">
    <property type="protein sequence ID" value="ARU55410.1"/>
    <property type="molecule type" value="Genomic_DNA"/>
</dbReference>
<organism evidence="1 2">
    <name type="scientific">Oleiphilus messinensis</name>
    <dbReference type="NCBI Taxonomy" id="141451"/>
    <lineage>
        <taxon>Bacteria</taxon>
        <taxon>Pseudomonadati</taxon>
        <taxon>Pseudomonadota</taxon>
        <taxon>Gammaproteobacteria</taxon>
        <taxon>Oceanospirillales</taxon>
        <taxon>Oleiphilaceae</taxon>
        <taxon>Oleiphilus</taxon>
    </lineage>
</organism>
<dbReference type="KEGG" id="ome:OLMES_1332"/>
<sequence length="373" mass="42248">MLSNKGTNEVLPDEEALRQIPFWACSSLLARTARRIQPLLTLSMPNATSDYLSAVEWSFQEAERVIGIGGPPCQWPESENRELAIAHLTNFNDSIAVTFTAERIFESIHRLLNFSLGEQGYASWALRDAVTALKAFSLEFKNSISIDAFTTQVWKDYAFIKAVAEKNNWDKRSPVPQSIWSDWWFTATAPKWPTIPKQEQTFPPFNSEGMSSFKTLSPTNTLEEMGLPLTAYRYLQKGGQFDFDHRVSFVGGPVKLKSADQLYIAKFMHSNKESGYGSKDPNRSKSGYYQLRAVDLVLESEGYCPSGILVWFCDYKKFGCCDTDHHVARLFHRTKWSDIVESPGRYLSAQWDPLSVPAEIVYAPWGFGPFIIG</sequence>
<dbReference type="AlphaFoldDB" id="A0A1Y0I590"/>
<accession>A0A1Y0I590</accession>
<protein>
    <submittedName>
        <fullName evidence="1">Uncharacterized protein</fullName>
    </submittedName>
</protein>
<dbReference type="OrthoDB" id="1491667at2"/>
<keyword evidence="2" id="KW-1185">Reference proteome</keyword>
<dbReference type="Proteomes" id="UP000196027">
    <property type="component" value="Chromosome"/>
</dbReference>